<evidence type="ECO:0000313" key="7">
    <source>
        <dbReference type="EMBL" id="KAK6759587.1"/>
    </source>
</evidence>
<dbReference type="Pfam" id="PF00515">
    <property type="entry name" value="TPR_1"/>
    <property type="match status" value="1"/>
</dbReference>
<feature type="repeat" description="TPR" evidence="4">
    <location>
        <begin position="330"/>
        <end position="363"/>
    </location>
</feature>
<dbReference type="PRINTS" id="PR00625">
    <property type="entry name" value="JDOMAIN"/>
</dbReference>
<evidence type="ECO:0000256" key="2">
    <source>
        <dbReference type="ARBA" id="ARBA00022729"/>
    </source>
</evidence>
<dbReference type="SMART" id="SM00028">
    <property type="entry name" value="TPR"/>
    <property type="match status" value="6"/>
</dbReference>
<dbReference type="Proteomes" id="UP001303046">
    <property type="component" value="Unassembled WGS sequence"/>
</dbReference>
<evidence type="ECO:0000313" key="8">
    <source>
        <dbReference type="Proteomes" id="UP001303046"/>
    </source>
</evidence>
<dbReference type="PROSITE" id="PS50005">
    <property type="entry name" value="TPR"/>
    <property type="match status" value="4"/>
</dbReference>
<feature type="repeat" description="TPR" evidence="4">
    <location>
        <begin position="211"/>
        <end position="244"/>
    </location>
</feature>
<proteinExistence type="predicted"/>
<dbReference type="PANTHER" id="PTHR44140:SF2">
    <property type="entry name" value="LD25575P"/>
    <property type="match status" value="1"/>
</dbReference>
<dbReference type="InterPro" id="IPR011990">
    <property type="entry name" value="TPR-like_helical_dom_sf"/>
</dbReference>
<evidence type="ECO:0000256" key="3">
    <source>
        <dbReference type="ARBA" id="ARBA00022824"/>
    </source>
</evidence>
<evidence type="ECO:0000259" key="6">
    <source>
        <dbReference type="PROSITE" id="PS50076"/>
    </source>
</evidence>
<feature type="chain" id="PRO_5046931657" description="J domain-containing protein" evidence="5">
    <location>
        <begin position="25"/>
        <end position="490"/>
    </location>
</feature>
<reference evidence="7 8" key="1">
    <citation type="submission" date="2023-08" db="EMBL/GenBank/DDBJ databases">
        <title>A Necator americanus chromosomal reference genome.</title>
        <authorList>
            <person name="Ilik V."/>
            <person name="Petrzelkova K.J."/>
            <person name="Pardy F."/>
            <person name="Fuh T."/>
            <person name="Niatou-Singa F.S."/>
            <person name="Gouil Q."/>
            <person name="Baker L."/>
            <person name="Ritchie M.E."/>
            <person name="Jex A.R."/>
            <person name="Gazzola D."/>
            <person name="Li H."/>
            <person name="Toshio Fujiwara R."/>
            <person name="Zhan B."/>
            <person name="Aroian R.V."/>
            <person name="Pafco B."/>
            <person name="Schwarz E.M."/>
        </authorList>
    </citation>
    <scope>NUCLEOTIDE SEQUENCE [LARGE SCALE GENOMIC DNA]</scope>
    <source>
        <strain evidence="7 8">Aroian</strain>
        <tissue evidence="7">Whole animal</tissue>
    </source>
</reference>
<evidence type="ECO:0000256" key="1">
    <source>
        <dbReference type="ARBA" id="ARBA00004240"/>
    </source>
</evidence>
<dbReference type="InterPro" id="IPR036869">
    <property type="entry name" value="J_dom_sf"/>
</dbReference>
<name>A0ABR1EA62_NECAM</name>
<comment type="subcellular location">
    <subcellularLocation>
        <location evidence="1">Endoplasmic reticulum</location>
    </subcellularLocation>
</comment>
<dbReference type="Pfam" id="PF00226">
    <property type="entry name" value="DnaJ"/>
    <property type="match status" value="1"/>
</dbReference>
<organism evidence="7 8">
    <name type="scientific">Necator americanus</name>
    <name type="common">Human hookworm</name>
    <dbReference type="NCBI Taxonomy" id="51031"/>
    <lineage>
        <taxon>Eukaryota</taxon>
        <taxon>Metazoa</taxon>
        <taxon>Ecdysozoa</taxon>
        <taxon>Nematoda</taxon>
        <taxon>Chromadorea</taxon>
        <taxon>Rhabditida</taxon>
        <taxon>Rhabditina</taxon>
        <taxon>Rhabditomorpha</taxon>
        <taxon>Strongyloidea</taxon>
        <taxon>Ancylostomatidae</taxon>
        <taxon>Bunostominae</taxon>
        <taxon>Necator</taxon>
    </lineage>
</organism>
<dbReference type="SUPFAM" id="SSF46565">
    <property type="entry name" value="Chaperone J-domain"/>
    <property type="match status" value="1"/>
</dbReference>
<feature type="domain" description="J" evidence="6">
    <location>
        <begin position="384"/>
        <end position="452"/>
    </location>
</feature>
<dbReference type="Pfam" id="PF13414">
    <property type="entry name" value="TPR_11"/>
    <property type="match status" value="1"/>
</dbReference>
<dbReference type="SMART" id="SM00271">
    <property type="entry name" value="DnaJ"/>
    <property type="match status" value="1"/>
</dbReference>
<dbReference type="InterPro" id="IPR019734">
    <property type="entry name" value="TPR_rpt"/>
</dbReference>
<feature type="repeat" description="TPR" evidence="4">
    <location>
        <begin position="97"/>
        <end position="130"/>
    </location>
</feature>
<sequence>MRSLITGISTSFLTFSVYLTVVHGNKAEVNKHLELGKSFLAKGQFADALTHYHAAIEMDPTNYLTFYRRATVYLAMGKSKQAIPDLDKVVELKEDFTAARIQRGNVLLKQGEIDAAESDFHAVLATEPSHSEVSAKLDLIADLRQYVHQAKSFYERDDQHSAEYYLNKALEHLVWDPSLYRMRAKCLESRGEIRKAIADMRTLTKLVADSTEDFLKISHLYYGIGDVEEALSQIRECLKLNPDHKECFPFYKKVKKLAKMRESLNDAKQREDWMGCLEKGQQILKYENKVLGIQMDTFRQLCKCNMEAGHITEAIQQCTEVLTNSDPNDVDVLCDRAEAYIMDERYDEAIEDYQKAQQVNEDSRRVREGLDKAQKLKKQAGKRDYYKILGLKRNASKRDITKAYRKMAQKWHPDNFNDAAEKKKAEQKFIDIAAAKEVLSDDEKRAQYDQGIDPLDPEAQQQGHTHFHSGFPGGFMFREGGGPFSFKFNF</sequence>
<dbReference type="EMBL" id="JAVFWL010000006">
    <property type="protein sequence ID" value="KAK6759587.1"/>
    <property type="molecule type" value="Genomic_DNA"/>
</dbReference>
<feature type="signal peptide" evidence="5">
    <location>
        <begin position="1"/>
        <end position="24"/>
    </location>
</feature>
<dbReference type="CDD" id="cd06257">
    <property type="entry name" value="DnaJ"/>
    <property type="match status" value="1"/>
</dbReference>
<dbReference type="PROSITE" id="PS50076">
    <property type="entry name" value="DNAJ_2"/>
    <property type="match status" value="1"/>
</dbReference>
<keyword evidence="2 5" id="KW-0732">Signal</keyword>
<dbReference type="PANTHER" id="PTHR44140">
    <property type="entry name" value="LD25575P"/>
    <property type="match status" value="1"/>
</dbReference>
<gene>
    <name evidence="7" type="primary">Necator_chrX.g21429</name>
    <name evidence="7" type="ORF">RB195_021268</name>
</gene>
<dbReference type="InterPro" id="IPR051727">
    <property type="entry name" value="DnaJ_C3_Co-chaperones"/>
</dbReference>
<dbReference type="Gene3D" id="1.25.40.10">
    <property type="entry name" value="Tetratricopeptide repeat domain"/>
    <property type="match status" value="1"/>
</dbReference>
<keyword evidence="8" id="KW-1185">Reference proteome</keyword>
<dbReference type="SUPFAM" id="SSF48452">
    <property type="entry name" value="TPR-like"/>
    <property type="match status" value="1"/>
</dbReference>
<comment type="caution">
    <text evidence="7">The sequence shown here is derived from an EMBL/GenBank/DDBJ whole genome shotgun (WGS) entry which is preliminary data.</text>
</comment>
<evidence type="ECO:0000256" key="4">
    <source>
        <dbReference type="PROSITE-ProRule" id="PRU00339"/>
    </source>
</evidence>
<dbReference type="Pfam" id="PF13181">
    <property type="entry name" value="TPR_8"/>
    <property type="match status" value="1"/>
</dbReference>
<dbReference type="Gene3D" id="1.10.287.110">
    <property type="entry name" value="DnaJ domain"/>
    <property type="match status" value="1"/>
</dbReference>
<protein>
    <recommendedName>
        <fullName evidence="6">J domain-containing protein</fullName>
    </recommendedName>
</protein>
<dbReference type="InterPro" id="IPR001623">
    <property type="entry name" value="DnaJ_domain"/>
</dbReference>
<feature type="repeat" description="TPR" evidence="4">
    <location>
        <begin position="29"/>
        <end position="62"/>
    </location>
</feature>
<keyword evidence="3" id="KW-0256">Endoplasmic reticulum</keyword>
<accession>A0ABR1EA62</accession>
<evidence type="ECO:0000256" key="5">
    <source>
        <dbReference type="SAM" id="SignalP"/>
    </source>
</evidence>
<keyword evidence="4" id="KW-0802">TPR repeat</keyword>